<dbReference type="EMBL" id="JH159151">
    <property type="protein sequence ID" value="EGZ30412.1"/>
    <property type="molecule type" value="Genomic_DNA"/>
</dbReference>
<feature type="transmembrane region" description="Helical" evidence="2">
    <location>
        <begin position="496"/>
        <end position="517"/>
    </location>
</feature>
<accession>G4YNL3</accession>
<dbReference type="GeneID" id="20653534"/>
<dbReference type="RefSeq" id="XP_009517687.1">
    <property type="nucleotide sequence ID" value="XM_009519392.1"/>
</dbReference>
<dbReference type="InParanoid" id="G4YNL3"/>
<keyword evidence="2" id="KW-0472">Membrane</keyword>
<evidence type="ECO:0000313" key="4">
    <source>
        <dbReference type="Proteomes" id="UP000002640"/>
    </source>
</evidence>
<dbReference type="OMA" id="FQSAHEP"/>
<evidence type="ECO:0000256" key="1">
    <source>
        <dbReference type="SAM" id="Coils"/>
    </source>
</evidence>
<keyword evidence="4" id="KW-1185">Reference proteome</keyword>
<evidence type="ECO:0000313" key="3">
    <source>
        <dbReference type="EMBL" id="EGZ30412.1"/>
    </source>
</evidence>
<feature type="transmembrane region" description="Helical" evidence="2">
    <location>
        <begin position="564"/>
        <end position="597"/>
    </location>
</feature>
<keyword evidence="2" id="KW-0812">Transmembrane</keyword>
<proteinExistence type="predicted"/>
<evidence type="ECO:0000256" key="2">
    <source>
        <dbReference type="SAM" id="Phobius"/>
    </source>
</evidence>
<organism evidence="3 4">
    <name type="scientific">Phytophthora sojae (strain P6497)</name>
    <name type="common">Soybean stem and root rot agent</name>
    <name type="synonym">Phytophthora megasperma f. sp. glycines</name>
    <dbReference type="NCBI Taxonomy" id="1094619"/>
    <lineage>
        <taxon>Eukaryota</taxon>
        <taxon>Sar</taxon>
        <taxon>Stramenopiles</taxon>
        <taxon>Oomycota</taxon>
        <taxon>Peronosporomycetes</taxon>
        <taxon>Peronosporales</taxon>
        <taxon>Peronosporaceae</taxon>
        <taxon>Phytophthora</taxon>
    </lineage>
</organism>
<feature type="coiled-coil region" evidence="1">
    <location>
        <begin position="427"/>
        <end position="485"/>
    </location>
</feature>
<gene>
    <name evidence="3" type="ORF">PHYSODRAFT_467243</name>
</gene>
<feature type="transmembrane region" description="Helical" evidence="2">
    <location>
        <begin position="609"/>
        <end position="631"/>
    </location>
</feature>
<dbReference type="Proteomes" id="UP000002640">
    <property type="component" value="Unassembled WGS sequence"/>
</dbReference>
<keyword evidence="1" id="KW-0175">Coiled coil</keyword>
<keyword evidence="2" id="KW-1133">Transmembrane helix</keyword>
<reference evidence="3 4" key="1">
    <citation type="journal article" date="2006" name="Science">
        <title>Phytophthora genome sequences uncover evolutionary origins and mechanisms of pathogenesis.</title>
        <authorList>
            <person name="Tyler B.M."/>
            <person name="Tripathy S."/>
            <person name="Zhang X."/>
            <person name="Dehal P."/>
            <person name="Jiang R.H."/>
            <person name="Aerts A."/>
            <person name="Arredondo F.D."/>
            <person name="Baxter L."/>
            <person name="Bensasson D."/>
            <person name="Beynon J.L."/>
            <person name="Chapman J."/>
            <person name="Damasceno C.M."/>
            <person name="Dorrance A.E."/>
            <person name="Dou D."/>
            <person name="Dickerman A.W."/>
            <person name="Dubchak I.L."/>
            <person name="Garbelotto M."/>
            <person name="Gijzen M."/>
            <person name="Gordon S.G."/>
            <person name="Govers F."/>
            <person name="Grunwald N.J."/>
            <person name="Huang W."/>
            <person name="Ivors K.L."/>
            <person name="Jones R.W."/>
            <person name="Kamoun S."/>
            <person name="Krampis K."/>
            <person name="Lamour K.H."/>
            <person name="Lee M.K."/>
            <person name="McDonald W.H."/>
            <person name="Medina M."/>
            <person name="Meijer H.J."/>
            <person name="Nordberg E.K."/>
            <person name="Maclean D.J."/>
            <person name="Ospina-Giraldo M.D."/>
            <person name="Morris P.F."/>
            <person name="Phuntumart V."/>
            <person name="Putnam N.H."/>
            <person name="Rash S."/>
            <person name="Rose J.K."/>
            <person name="Sakihama Y."/>
            <person name="Salamov A.A."/>
            <person name="Savidor A."/>
            <person name="Scheuring C.F."/>
            <person name="Smith B.M."/>
            <person name="Sobral B.W."/>
            <person name="Terry A."/>
            <person name="Torto-Alalibo T.A."/>
            <person name="Win J."/>
            <person name="Xu Z."/>
            <person name="Zhang H."/>
            <person name="Grigoriev I.V."/>
            <person name="Rokhsar D.S."/>
            <person name="Boore J.L."/>
        </authorList>
    </citation>
    <scope>NUCLEOTIDE SEQUENCE [LARGE SCALE GENOMIC DNA]</scope>
    <source>
        <strain evidence="3 4">P6497</strain>
    </source>
</reference>
<dbReference type="AlphaFoldDB" id="G4YNL3"/>
<sequence>MLTVLGLGVALLWNLVWFAWRFYRERTTLNRLFSEQDPAALEQELRKFPADLLSLRIKQIACVRLRHLQVVANARDFKQQLEAVAFRETEMELVGLPLHPTSRKEMTFAEILTAVEEIACRGEQVAVEMMQLVVPPRWRGYVDEDLWLKAQDESLQSLHLENARAQQLSDQISELIVAKVNSNEAIPKPVFLMLLASLRQNSGSPPQNGSNGNATSSEMDAFARCWSGSMTMSGSVSNLGGQKNKDEFNFLLKAFDEVVEQQKVRQGLQTAIENFQSAHEPEHEQLLLLENADSSSSSQVIRRAKQLGATAAATSGATAASMRRLERWVDEAEMMEMTYVEEVESAQFMLEDARRDSFCAAIVSNEGKGLDSVQTLATNFVALGAKREDAILKAGEILANRSNMMLLVNSLRGMFDQLRKRDIMKMNERRNRDRAKAQEKRDRMAQKFHNKQQLIAEKIERNREAQRQLEEEARLQRRMEELKEWRAQNARDRASFVWTITKTDVLVVLVIMAIVFFENLREVAFVKPLCQPDDSHHWWMVSWWAPSSLQVFGCEVAYGMKILGILLALGVLFFAVAQLNLVAVMLPVLGAITLYYVRNEWMNMFFRLPLLLVIYGFNSGILFLMLLYIGFPFVSLLLTVVTGVGIACDAPDRCAAEAYEATAPVLAGLWELARGAYRL</sequence>
<name>G4YNL3_PHYSP</name>
<dbReference type="KEGG" id="psoj:PHYSODRAFT_467243"/>
<protein>
    <submittedName>
        <fullName evidence="3">Uncharacterized protein</fullName>
    </submittedName>
</protein>